<protein>
    <submittedName>
        <fullName evidence="2">Uncharacterized protein</fullName>
    </submittedName>
</protein>
<gene>
    <name evidence="2" type="ORF">G7Z17_g6068</name>
</gene>
<proteinExistence type="predicted"/>
<name>A0A9P5HAN5_9HYPO</name>
<feature type="coiled-coil region" evidence="1">
    <location>
        <begin position="51"/>
        <end position="78"/>
    </location>
</feature>
<dbReference type="Proteomes" id="UP000722485">
    <property type="component" value="Unassembled WGS sequence"/>
</dbReference>
<evidence type="ECO:0000313" key="2">
    <source>
        <dbReference type="EMBL" id="KAF7549934.1"/>
    </source>
</evidence>
<keyword evidence="1" id="KW-0175">Coiled coil</keyword>
<dbReference type="PANTHER" id="PTHR40619:SF3">
    <property type="entry name" value="FUNGAL STAND N-TERMINAL GOODBYE DOMAIN-CONTAINING PROTEIN"/>
    <property type="match status" value="1"/>
</dbReference>
<sequence>MEEIERQDFLINRAHHPSNEAAVFLENHISVSADSSFRKVYQPFLKQSSYQQELLASLEAVKTQAARVKEEANQCMQRRLMNMDKSRLISDNVILDTNQNSTQSLHILQNVYRMLLSTIESRAHNEDLFATSIPFRQLNMLRSDPEESQQSSSKPPDPARKLIKLIRFDPDQVAKDIETCLRLGDAFDENSKAKAAKLIQNLIFKAYMTTDSFSAPLLVNGNEDMSCAEGLSPYSLVAARLAQVSEQAESTFAITYFCSEHKPYGNDSPVPILVGMIASLVGQLITQMSDKGTPVDLSFLDESNWNSLKRLKLKALCTVFEELTNQIPRDSVLFCILDEVSLYETGFLRQDTDAVIRRLTRLTRKRDDIVFKLLVTCRGRASDIVQYFTGHVLDMDESVEADDSSTWQIANLGI</sequence>
<dbReference type="AlphaFoldDB" id="A0A9P5HAN5"/>
<dbReference type="PANTHER" id="PTHR40619">
    <property type="entry name" value="FUNGAL STAND N-TERMINAL GOODBYE DOMAIN-CONTAINING PROTEIN"/>
    <property type="match status" value="1"/>
</dbReference>
<evidence type="ECO:0000256" key="1">
    <source>
        <dbReference type="SAM" id="Coils"/>
    </source>
</evidence>
<dbReference type="EMBL" id="JAANBB010000110">
    <property type="protein sequence ID" value="KAF7549934.1"/>
    <property type="molecule type" value="Genomic_DNA"/>
</dbReference>
<reference evidence="2" key="1">
    <citation type="submission" date="2020-03" db="EMBL/GenBank/DDBJ databases">
        <title>Draft Genome Sequence of Cylindrodendrum hubeiense.</title>
        <authorList>
            <person name="Buettner E."/>
            <person name="Kellner H."/>
        </authorList>
    </citation>
    <scope>NUCLEOTIDE SEQUENCE</scope>
    <source>
        <strain evidence="2">IHI 201604</strain>
    </source>
</reference>
<dbReference type="OrthoDB" id="5419927at2759"/>
<comment type="caution">
    <text evidence="2">The sequence shown here is derived from an EMBL/GenBank/DDBJ whole genome shotgun (WGS) entry which is preliminary data.</text>
</comment>
<accession>A0A9P5HAN5</accession>
<keyword evidence="3" id="KW-1185">Reference proteome</keyword>
<organism evidence="2 3">
    <name type="scientific">Cylindrodendrum hubeiense</name>
    <dbReference type="NCBI Taxonomy" id="595255"/>
    <lineage>
        <taxon>Eukaryota</taxon>
        <taxon>Fungi</taxon>
        <taxon>Dikarya</taxon>
        <taxon>Ascomycota</taxon>
        <taxon>Pezizomycotina</taxon>
        <taxon>Sordariomycetes</taxon>
        <taxon>Hypocreomycetidae</taxon>
        <taxon>Hypocreales</taxon>
        <taxon>Nectriaceae</taxon>
        <taxon>Cylindrodendrum</taxon>
    </lineage>
</organism>
<evidence type="ECO:0000313" key="3">
    <source>
        <dbReference type="Proteomes" id="UP000722485"/>
    </source>
</evidence>